<accession>B4FGB7</accession>
<protein>
    <submittedName>
        <fullName evidence="1">Uncharacterized protein</fullName>
    </submittedName>
</protein>
<dbReference type="AlphaFoldDB" id="B4FGB7"/>
<evidence type="ECO:0000313" key="1">
    <source>
        <dbReference type="EMBL" id="ACF81160.1"/>
    </source>
</evidence>
<organism evidence="1">
    <name type="scientific">Zea mays</name>
    <name type="common">Maize</name>
    <dbReference type="NCBI Taxonomy" id="4577"/>
    <lineage>
        <taxon>Eukaryota</taxon>
        <taxon>Viridiplantae</taxon>
        <taxon>Streptophyta</taxon>
        <taxon>Embryophyta</taxon>
        <taxon>Tracheophyta</taxon>
        <taxon>Spermatophyta</taxon>
        <taxon>Magnoliopsida</taxon>
        <taxon>Liliopsida</taxon>
        <taxon>Poales</taxon>
        <taxon>Poaceae</taxon>
        <taxon>PACMAD clade</taxon>
        <taxon>Panicoideae</taxon>
        <taxon>Andropogonodae</taxon>
        <taxon>Andropogoneae</taxon>
        <taxon>Tripsacinae</taxon>
        <taxon>Zea</taxon>
    </lineage>
</organism>
<dbReference type="EMBL" id="BT036155">
    <property type="protein sequence ID" value="ACF81160.1"/>
    <property type="molecule type" value="mRNA"/>
</dbReference>
<name>B4FGB7_MAIZE</name>
<proteinExistence type="evidence at transcript level"/>
<reference evidence="1" key="1">
    <citation type="journal article" date="2009" name="PLoS Genet.">
        <title>Sequencing, mapping, and analysis of 27,455 maize full-length cDNAs.</title>
        <authorList>
            <person name="Soderlund C."/>
            <person name="Descour A."/>
            <person name="Kudrna D."/>
            <person name="Bomhoff M."/>
            <person name="Boyd L."/>
            <person name="Currie J."/>
            <person name="Angelova A."/>
            <person name="Collura K."/>
            <person name="Wissotski M."/>
            <person name="Ashley E."/>
            <person name="Morrow D."/>
            <person name="Fernandes J."/>
            <person name="Walbot V."/>
            <person name="Yu Y."/>
        </authorList>
    </citation>
    <scope>NUCLEOTIDE SEQUENCE</scope>
    <source>
        <strain evidence="1">B73</strain>
    </source>
</reference>
<sequence length="38" mass="4333">MQKLPALQPAGAFPDSLVERIAETFPEYEQFLQALRRA</sequence>